<dbReference type="OrthoDB" id="6041373at2759"/>
<evidence type="ECO:0000256" key="6">
    <source>
        <dbReference type="SAM" id="MobiDB-lite"/>
    </source>
</evidence>
<feature type="binding site" evidence="4">
    <location>
        <position position="45"/>
    </location>
    <ligand>
        <name>Zn(2+)</name>
        <dbReference type="ChEBI" id="CHEBI:29105"/>
        <note>ligand shared with metalloproteinase partner</note>
    </ligand>
</feature>
<reference evidence="8 9" key="1">
    <citation type="submission" date="2013-12" db="EMBL/GenBank/DDBJ databases">
        <title>Draft genome of the parsitic nematode Ancylostoma duodenale.</title>
        <authorList>
            <person name="Mitreva M."/>
        </authorList>
    </citation>
    <scope>NUCLEOTIDE SEQUENCE [LARGE SCALE GENOMIC DNA]</scope>
    <source>
        <strain evidence="8 9">Zhejiang</strain>
    </source>
</reference>
<feature type="domain" description="NTR" evidence="7">
    <location>
        <begin position="45"/>
        <end position="178"/>
    </location>
</feature>
<name>A0A0C2GQE9_9BILA</name>
<dbReference type="AlphaFoldDB" id="A0A0C2GQE9"/>
<keyword evidence="4" id="KW-0479">Metal-binding</keyword>
<evidence type="ECO:0000313" key="8">
    <source>
        <dbReference type="EMBL" id="KIH61329.1"/>
    </source>
</evidence>
<dbReference type="PROSITE" id="PS50189">
    <property type="entry name" value="NTR"/>
    <property type="match status" value="1"/>
</dbReference>
<dbReference type="GO" id="GO:0002020">
    <property type="term" value="F:protease binding"/>
    <property type="evidence" value="ECO:0007669"/>
    <property type="project" value="TreeGrafter"/>
</dbReference>
<feature type="disulfide bond" evidence="5">
    <location>
        <begin position="47"/>
        <end position="151"/>
    </location>
</feature>
<evidence type="ECO:0000313" key="9">
    <source>
        <dbReference type="Proteomes" id="UP000054047"/>
    </source>
</evidence>
<feature type="region of interest" description="Disordered" evidence="6">
    <location>
        <begin position="175"/>
        <end position="205"/>
    </location>
</feature>
<dbReference type="InterPro" id="IPR001134">
    <property type="entry name" value="Netrin_domain"/>
</dbReference>
<proteinExistence type="predicted"/>
<keyword evidence="3 5" id="KW-1015">Disulfide bond</keyword>
<dbReference type="Proteomes" id="UP000054047">
    <property type="component" value="Unassembled WGS sequence"/>
</dbReference>
<dbReference type="GO" id="GO:0008191">
    <property type="term" value="F:metalloendopeptidase inhibitor activity"/>
    <property type="evidence" value="ECO:0007669"/>
    <property type="project" value="InterPro"/>
</dbReference>
<dbReference type="GO" id="GO:0005615">
    <property type="term" value="C:extracellular space"/>
    <property type="evidence" value="ECO:0007669"/>
    <property type="project" value="TreeGrafter"/>
</dbReference>
<dbReference type="SUPFAM" id="SSF50242">
    <property type="entry name" value="TIMP-like"/>
    <property type="match status" value="1"/>
</dbReference>
<dbReference type="PANTHER" id="PTHR11844">
    <property type="entry name" value="METALLOPROTEASE INHIBITOR"/>
    <property type="match status" value="1"/>
</dbReference>
<sequence>MHQRRNSPFQLHGKTGAQGGGEDFTEPMISLIVFMAYLTAAHAACSCKQVESVKEAFCQSEYLLLARVLSIYSGQGEMSANASNESKKTDSGTWSYNIWHLQTYKGDVVATSNLTTPSSEDACGVPGLVEDVDYFLSGKKGKDGEITFTSCDLVMPSYQITPDEMDLLRELREDPKKCDKKDDAKNNDDNSVKENDEQKLEGNDQKNVEKLANRLRVRVLRAATLTALDWVCDRCQSSSAQFAALNQ</sequence>
<keyword evidence="9" id="KW-1185">Reference proteome</keyword>
<keyword evidence="4" id="KW-0862">Zinc</keyword>
<protein>
    <recommendedName>
        <fullName evidence="7">NTR domain-containing protein</fullName>
    </recommendedName>
</protein>
<gene>
    <name evidence="8" type="ORF">ANCDUO_08404</name>
</gene>
<evidence type="ECO:0000256" key="1">
    <source>
        <dbReference type="ARBA" id="ARBA00004613"/>
    </source>
</evidence>
<accession>A0A0C2GQE9</accession>
<dbReference type="GO" id="GO:0046872">
    <property type="term" value="F:metal ion binding"/>
    <property type="evidence" value="ECO:0007669"/>
    <property type="project" value="UniProtKB-KW"/>
</dbReference>
<keyword evidence="2" id="KW-0964">Secreted</keyword>
<dbReference type="GO" id="GO:0051045">
    <property type="term" value="P:negative regulation of membrane protein ectodomain proteolysis"/>
    <property type="evidence" value="ECO:0007669"/>
    <property type="project" value="TreeGrafter"/>
</dbReference>
<evidence type="ECO:0000256" key="3">
    <source>
        <dbReference type="ARBA" id="ARBA00023157"/>
    </source>
</evidence>
<comment type="subcellular location">
    <subcellularLocation>
        <location evidence="1">Secreted</location>
    </subcellularLocation>
</comment>
<evidence type="ECO:0000256" key="2">
    <source>
        <dbReference type="ARBA" id="ARBA00022525"/>
    </source>
</evidence>
<dbReference type="GO" id="GO:0031012">
    <property type="term" value="C:extracellular matrix"/>
    <property type="evidence" value="ECO:0007669"/>
    <property type="project" value="TreeGrafter"/>
</dbReference>
<evidence type="ECO:0000256" key="5">
    <source>
        <dbReference type="PIRSR" id="PIRSR601820-3"/>
    </source>
</evidence>
<dbReference type="InterPro" id="IPR008993">
    <property type="entry name" value="TIMP-like_OB-fold"/>
</dbReference>
<organism evidence="8 9">
    <name type="scientific">Ancylostoma duodenale</name>
    <dbReference type="NCBI Taxonomy" id="51022"/>
    <lineage>
        <taxon>Eukaryota</taxon>
        <taxon>Metazoa</taxon>
        <taxon>Ecdysozoa</taxon>
        <taxon>Nematoda</taxon>
        <taxon>Chromadorea</taxon>
        <taxon>Rhabditida</taxon>
        <taxon>Rhabditina</taxon>
        <taxon>Rhabditomorpha</taxon>
        <taxon>Strongyloidea</taxon>
        <taxon>Ancylostomatidae</taxon>
        <taxon>Ancylostomatinae</taxon>
        <taxon>Ancylostoma</taxon>
    </lineage>
</organism>
<dbReference type="Gene3D" id="2.40.50.120">
    <property type="match status" value="1"/>
</dbReference>
<dbReference type="InterPro" id="IPR001820">
    <property type="entry name" value="TIMP"/>
</dbReference>
<feature type="region of interest" description="Disordered" evidence="6">
    <location>
        <begin position="1"/>
        <end position="21"/>
    </location>
</feature>
<dbReference type="PANTHER" id="PTHR11844:SF33">
    <property type="entry name" value="TISSUE INHIBITOR OF METALLOPROTEINASE"/>
    <property type="match status" value="1"/>
</dbReference>
<feature type="disulfide bond" evidence="5">
    <location>
        <begin position="45"/>
        <end position="123"/>
    </location>
</feature>
<dbReference type="EMBL" id="KN730221">
    <property type="protein sequence ID" value="KIH61329.1"/>
    <property type="molecule type" value="Genomic_DNA"/>
</dbReference>
<dbReference type="Pfam" id="PF00965">
    <property type="entry name" value="TIMP"/>
    <property type="match status" value="1"/>
</dbReference>
<evidence type="ECO:0000256" key="4">
    <source>
        <dbReference type="PIRSR" id="PIRSR601820-1"/>
    </source>
</evidence>
<evidence type="ECO:0000259" key="7">
    <source>
        <dbReference type="PROSITE" id="PS50189"/>
    </source>
</evidence>